<dbReference type="Gene3D" id="1.10.1660.10">
    <property type="match status" value="1"/>
</dbReference>
<dbReference type="Gene3D" id="3.20.80.10">
    <property type="entry name" value="Regulatory factor, effector binding domain"/>
    <property type="match status" value="1"/>
</dbReference>
<name>A0A1V4IXX3_9CLOT</name>
<accession>A0A1V4IXX3</accession>
<dbReference type="PANTHER" id="PTHR30204:SF69">
    <property type="entry name" value="MERR-FAMILY TRANSCRIPTIONAL REGULATOR"/>
    <property type="match status" value="1"/>
</dbReference>
<keyword evidence="2" id="KW-0805">Transcription regulation</keyword>
<evidence type="ECO:0000256" key="1">
    <source>
        <dbReference type="ARBA" id="ARBA00022491"/>
    </source>
</evidence>
<dbReference type="AlphaFoldDB" id="A0A1V4IXX3"/>
<dbReference type="OrthoDB" id="9811174at2"/>
<dbReference type="GO" id="GO:0003700">
    <property type="term" value="F:DNA-binding transcription factor activity"/>
    <property type="evidence" value="ECO:0007669"/>
    <property type="project" value="InterPro"/>
</dbReference>
<dbReference type="InterPro" id="IPR047057">
    <property type="entry name" value="MerR_fam"/>
</dbReference>
<dbReference type="SUPFAM" id="SSF55136">
    <property type="entry name" value="Probable bacterial effector-binding domain"/>
    <property type="match status" value="1"/>
</dbReference>
<sequence>MELKTISQVSKAFKVSTRTLRYYEQLGLLKSQKTEEYAYRVYDSEAILCLQQIIILRKLRIPLKQISLIVRNRNASEALEVFRNNFQDISDEITALSTIRSILATFINTLERETEIELKFDLLNDEAILKVIDALTLTKINFKEEKSMKDLSKASEKLSKLTDVRIIYLPPATVAASHYIGEEPEKNSGEALDKFVKESGLCDIKPDLRHFGFNHPNPVDQNSIYGYETWVTIPDDMEVPAPLEKKKFEGGLYAAHMIQMGNFHEWEWLWEWVRSSSDYELNVIEDNGECMYGTMEEHLNYINHIKADIGGSEAMQLDLLIPVKEKNKK</sequence>
<dbReference type="STRING" id="1450648.CLORY_04930"/>
<evidence type="ECO:0000256" key="2">
    <source>
        <dbReference type="ARBA" id="ARBA00023015"/>
    </source>
</evidence>
<organism evidence="6 7">
    <name type="scientific">Clostridium oryzae</name>
    <dbReference type="NCBI Taxonomy" id="1450648"/>
    <lineage>
        <taxon>Bacteria</taxon>
        <taxon>Bacillati</taxon>
        <taxon>Bacillota</taxon>
        <taxon>Clostridia</taxon>
        <taxon>Eubacteriales</taxon>
        <taxon>Clostridiaceae</taxon>
        <taxon>Clostridium</taxon>
    </lineage>
</organism>
<dbReference type="SMART" id="SM00422">
    <property type="entry name" value="HTH_MERR"/>
    <property type="match status" value="1"/>
</dbReference>
<evidence type="ECO:0000256" key="3">
    <source>
        <dbReference type="ARBA" id="ARBA00023125"/>
    </source>
</evidence>
<dbReference type="GO" id="GO:0003677">
    <property type="term" value="F:DNA binding"/>
    <property type="evidence" value="ECO:0007669"/>
    <property type="project" value="UniProtKB-KW"/>
</dbReference>
<gene>
    <name evidence="6" type="ORF">CLORY_04930</name>
</gene>
<dbReference type="Pfam" id="PF13411">
    <property type="entry name" value="MerR_1"/>
    <property type="match status" value="1"/>
</dbReference>
<evidence type="ECO:0000256" key="4">
    <source>
        <dbReference type="ARBA" id="ARBA00023163"/>
    </source>
</evidence>
<dbReference type="EMBL" id="MZGV01000003">
    <property type="protein sequence ID" value="OPJ64624.1"/>
    <property type="molecule type" value="Genomic_DNA"/>
</dbReference>
<evidence type="ECO:0000313" key="7">
    <source>
        <dbReference type="Proteomes" id="UP000190080"/>
    </source>
</evidence>
<reference evidence="6 7" key="1">
    <citation type="submission" date="2017-03" db="EMBL/GenBank/DDBJ databases">
        <title>Genome sequence of Clostridium oryzae DSM 28571.</title>
        <authorList>
            <person name="Poehlein A."/>
            <person name="Daniel R."/>
        </authorList>
    </citation>
    <scope>NUCLEOTIDE SEQUENCE [LARGE SCALE GENOMIC DNA]</scope>
    <source>
        <strain evidence="6 7">DSM 28571</strain>
    </source>
</reference>
<keyword evidence="7" id="KW-1185">Reference proteome</keyword>
<dbReference type="InterPro" id="IPR009061">
    <property type="entry name" value="DNA-bd_dom_put_sf"/>
</dbReference>
<dbReference type="PANTHER" id="PTHR30204">
    <property type="entry name" value="REDOX-CYCLING DRUG-SENSING TRANSCRIPTIONAL ACTIVATOR SOXR"/>
    <property type="match status" value="1"/>
</dbReference>
<keyword evidence="1" id="KW-0678">Repressor</keyword>
<keyword evidence="4" id="KW-0804">Transcription</keyword>
<proteinExistence type="predicted"/>
<evidence type="ECO:0000313" key="6">
    <source>
        <dbReference type="EMBL" id="OPJ64624.1"/>
    </source>
</evidence>
<dbReference type="InterPro" id="IPR000551">
    <property type="entry name" value="MerR-type_HTH_dom"/>
</dbReference>
<dbReference type="PROSITE" id="PS50937">
    <property type="entry name" value="HTH_MERR_2"/>
    <property type="match status" value="1"/>
</dbReference>
<feature type="domain" description="HTH merR-type" evidence="5">
    <location>
        <begin position="5"/>
        <end position="72"/>
    </location>
</feature>
<dbReference type="InterPro" id="IPR011256">
    <property type="entry name" value="Reg_factor_effector_dom_sf"/>
</dbReference>
<keyword evidence="3" id="KW-0238">DNA-binding</keyword>
<dbReference type="RefSeq" id="WP_079421946.1">
    <property type="nucleotide sequence ID" value="NZ_MZGV01000003.1"/>
</dbReference>
<dbReference type="InterPro" id="IPR029441">
    <property type="entry name" value="Cass2"/>
</dbReference>
<evidence type="ECO:0000259" key="5">
    <source>
        <dbReference type="PROSITE" id="PS50937"/>
    </source>
</evidence>
<dbReference type="Proteomes" id="UP000190080">
    <property type="component" value="Unassembled WGS sequence"/>
</dbReference>
<comment type="caution">
    <text evidence="6">The sequence shown here is derived from an EMBL/GenBank/DDBJ whole genome shotgun (WGS) entry which is preliminary data.</text>
</comment>
<protein>
    <submittedName>
        <fullName evidence="6">Zinc-responsive transcriptional regulator</fullName>
    </submittedName>
</protein>
<dbReference type="SUPFAM" id="SSF46955">
    <property type="entry name" value="Putative DNA-binding domain"/>
    <property type="match status" value="1"/>
</dbReference>
<dbReference type="Pfam" id="PF14526">
    <property type="entry name" value="Cass2"/>
    <property type="match status" value="1"/>
</dbReference>